<keyword evidence="4" id="KW-1185">Reference proteome</keyword>
<dbReference type="Proteomes" id="UP000472335">
    <property type="component" value="Unassembled WGS sequence"/>
</dbReference>
<evidence type="ECO:0000256" key="1">
    <source>
        <dbReference type="ARBA" id="ARBA00006484"/>
    </source>
</evidence>
<proteinExistence type="inferred from homology"/>
<dbReference type="InterPro" id="IPR036291">
    <property type="entry name" value="NAD(P)-bd_dom_sf"/>
</dbReference>
<dbReference type="RefSeq" id="WP_165270327.1">
    <property type="nucleotide sequence ID" value="NZ_JAAKZY010000342.1"/>
</dbReference>
<evidence type="ECO:0000313" key="3">
    <source>
        <dbReference type="EMBL" id="NGO15220.1"/>
    </source>
</evidence>
<dbReference type="FunFam" id="3.40.50.720:FF:000084">
    <property type="entry name" value="Short-chain dehydrogenase reductase"/>
    <property type="match status" value="1"/>
</dbReference>
<dbReference type="InterPro" id="IPR002347">
    <property type="entry name" value="SDR_fam"/>
</dbReference>
<dbReference type="PANTHER" id="PTHR24321:SF8">
    <property type="entry name" value="ESTRADIOL 17-BETA-DEHYDROGENASE 8-RELATED"/>
    <property type="match status" value="1"/>
</dbReference>
<accession>A0A6G4VN49</accession>
<dbReference type="PRINTS" id="PR00081">
    <property type="entry name" value="GDHRDH"/>
</dbReference>
<keyword evidence="2" id="KW-0560">Oxidoreductase</keyword>
<dbReference type="InterPro" id="IPR020904">
    <property type="entry name" value="Sc_DH/Rdtase_CS"/>
</dbReference>
<dbReference type="GO" id="GO:0016491">
    <property type="term" value="F:oxidoreductase activity"/>
    <property type="evidence" value="ECO:0007669"/>
    <property type="project" value="UniProtKB-KW"/>
</dbReference>
<dbReference type="PANTHER" id="PTHR24321">
    <property type="entry name" value="DEHYDROGENASES, SHORT CHAIN"/>
    <property type="match status" value="1"/>
</dbReference>
<dbReference type="PRINTS" id="PR00080">
    <property type="entry name" value="SDRFAMILY"/>
</dbReference>
<sequence length="254" mass="26461">MRFDGKVAIVTGGARGMGVSHVRGLAAEGARVAVCDVLDDEGKALAEELPHAQYCHLDVTGEEEWQSVVRTVEDSLGPVDVLVNNAGIIHFGGVEEQSPAHFRRILDVNVVGTFLGMHTVLPGMRGRGRGAVVNISSAAGLMGFADGIGYVASKWGIRGMTKAAALDMAGTGVRINSVHPGVIRTPMGESAAPELFAQQPVPRIGEPEEVTRMVLFLASDEASYTTGGEFLVDGGQTIGHAGHAGDAHTAAERG</sequence>
<dbReference type="Pfam" id="PF13561">
    <property type="entry name" value="adh_short_C2"/>
    <property type="match status" value="1"/>
</dbReference>
<protein>
    <submittedName>
        <fullName evidence="3">SDR family oxidoreductase</fullName>
    </submittedName>
</protein>
<evidence type="ECO:0000256" key="2">
    <source>
        <dbReference type="ARBA" id="ARBA00023002"/>
    </source>
</evidence>
<dbReference type="SUPFAM" id="SSF51735">
    <property type="entry name" value="NAD(P)-binding Rossmann-fold domains"/>
    <property type="match status" value="1"/>
</dbReference>
<dbReference type="AlphaFoldDB" id="A0A6G4VN49"/>
<dbReference type="EMBL" id="JAAKZY010000342">
    <property type="protein sequence ID" value="NGO15220.1"/>
    <property type="molecule type" value="Genomic_DNA"/>
</dbReference>
<gene>
    <name evidence="3" type="ORF">G5C60_48475</name>
</gene>
<name>A0A6G4VN49_9ACTN</name>
<dbReference type="Gene3D" id="3.40.50.720">
    <property type="entry name" value="NAD(P)-binding Rossmann-like Domain"/>
    <property type="match status" value="1"/>
</dbReference>
<evidence type="ECO:0000313" key="4">
    <source>
        <dbReference type="Proteomes" id="UP000472335"/>
    </source>
</evidence>
<reference evidence="3 4" key="1">
    <citation type="submission" date="2020-02" db="EMBL/GenBank/DDBJ databases">
        <title>Whole-genome analyses of novel actinobacteria.</title>
        <authorList>
            <person name="Sahin N."/>
            <person name="Gencbay T."/>
        </authorList>
    </citation>
    <scope>NUCLEOTIDE SEQUENCE [LARGE SCALE GENOMIC DNA]</scope>
    <source>
        <strain evidence="3 4">HC44</strain>
    </source>
</reference>
<dbReference type="PROSITE" id="PS00061">
    <property type="entry name" value="ADH_SHORT"/>
    <property type="match status" value="1"/>
</dbReference>
<comment type="similarity">
    <text evidence="1">Belongs to the short-chain dehydrogenases/reductases (SDR) family.</text>
</comment>
<comment type="caution">
    <text evidence="3">The sequence shown here is derived from an EMBL/GenBank/DDBJ whole genome shotgun (WGS) entry which is preliminary data.</text>
</comment>
<organism evidence="3 4">
    <name type="scientific">Streptomyces scabichelini</name>
    <dbReference type="NCBI Taxonomy" id="2711217"/>
    <lineage>
        <taxon>Bacteria</taxon>
        <taxon>Bacillati</taxon>
        <taxon>Actinomycetota</taxon>
        <taxon>Actinomycetes</taxon>
        <taxon>Kitasatosporales</taxon>
        <taxon>Streptomycetaceae</taxon>
        <taxon>Streptomyces</taxon>
    </lineage>
</organism>